<dbReference type="InterPro" id="IPR029070">
    <property type="entry name" value="Chitinase_insertion_sf"/>
</dbReference>
<dbReference type="SUPFAM" id="SSF54556">
    <property type="entry name" value="Chitinase insertion domain"/>
    <property type="match status" value="1"/>
</dbReference>
<dbReference type="GO" id="GO:0006032">
    <property type="term" value="P:chitin catabolic process"/>
    <property type="evidence" value="ECO:0007669"/>
    <property type="project" value="TreeGrafter"/>
</dbReference>
<dbReference type="AlphaFoldDB" id="A0A8S1CE24"/>
<proteinExistence type="predicted"/>
<dbReference type="InterPro" id="IPR050314">
    <property type="entry name" value="Glycosyl_Hydrlase_18"/>
</dbReference>
<evidence type="ECO:0000313" key="2">
    <source>
        <dbReference type="Proteomes" id="UP000494165"/>
    </source>
</evidence>
<keyword evidence="2" id="KW-1185">Reference proteome</keyword>
<dbReference type="GO" id="GO:0004568">
    <property type="term" value="F:chitinase activity"/>
    <property type="evidence" value="ECO:0007669"/>
    <property type="project" value="TreeGrafter"/>
</dbReference>
<dbReference type="GO" id="GO:0005576">
    <property type="term" value="C:extracellular region"/>
    <property type="evidence" value="ECO:0007669"/>
    <property type="project" value="TreeGrafter"/>
</dbReference>
<sequence>MISLTRGLRGPEFVHASHLLVRQRQPGWNIPLRAKFVTINLYNFVVEYGLHGLDLDWKYPATQNDKQICTSQKSQSDWNVVWDATQAVPYAYRNDQWVGYENVMSISESRASAHVTRGSVA</sequence>
<gene>
    <name evidence="1" type="ORF">CLODIP_2_CD11825</name>
</gene>
<dbReference type="Proteomes" id="UP000494165">
    <property type="component" value="Unassembled WGS sequence"/>
</dbReference>
<dbReference type="Gene3D" id="3.20.20.80">
    <property type="entry name" value="Glycosidases"/>
    <property type="match status" value="1"/>
</dbReference>
<reference evidence="1 2" key="1">
    <citation type="submission" date="2020-04" db="EMBL/GenBank/DDBJ databases">
        <authorList>
            <person name="Alioto T."/>
            <person name="Alioto T."/>
            <person name="Gomez Garrido J."/>
        </authorList>
    </citation>
    <scope>NUCLEOTIDE SEQUENCE [LARGE SCALE GENOMIC DNA]</scope>
</reference>
<dbReference type="OrthoDB" id="7281605at2759"/>
<evidence type="ECO:0008006" key="3">
    <source>
        <dbReference type="Google" id="ProtNLM"/>
    </source>
</evidence>
<dbReference type="PANTHER" id="PTHR11177:SF360">
    <property type="entry name" value="CHITINASE 4-RELATED"/>
    <property type="match status" value="1"/>
</dbReference>
<dbReference type="PANTHER" id="PTHR11177">
    <property type="entry name" value="CHITINASE"/>
    <property type="match status" value="1"/>
</dbReference>
<evidence type="ECO:0000313" key="1">
    <source>
        <dbReference type="EMBL" id="CAB3367818.1"/>
    </source>
</evidence>
<accession>A0A8S1CE24</accession>
<dbReference type="SUPFAM" id="SSF51445">
    <property type="entry name" value="(Trans)glycosidases"/>
    <property type="match status" value="1"/>
</dbReference>
<protein>
    <recommendedName>
        <fullName evidence="3">GH18 domain-containing protein</fullName>
    </recommendedName>
</protein>
<dbReference type="EMBL" id="CADEPI010000033">
    <property type="protein sequence ID" value="CAB3367818.1"/>
    <property type="molecule type" value="Genomic_DNA"/>
</dbReference>
<dbReference type="Gene3D" id="3.10.50.10">
    <property type="match status" value="1"/>
</dbReference>
<dbReference type="GO" id="GO:0008061">
    <property type="term" value="F:chitin binding"/>
    <property type="evidence" value="ECO:0007669"/>
    <property type="project" value="TreeGrafter"/>
</dbReference>
<dbReference type="InterPro" id="IPR017853">
    <property type="entry name" value="GH"/>
</dbReference>
<comment type="caution">
    <text evidence="1">The sequence shown here is derived from an EMBL/GenBank/DDBJ whole genome shotgun (WGS) entry which is preliminary data.</text>
</comment>
<organism evidence="1 2">
    <name type="scientific">Cloeon dipterum</name>
    <dbReference type="NCBI Taxonomy" id="197152"/>
    <lineage>
        <taxon>Eukaryota</taxon>
        <taxon>Metazoa</taxon>
        <taxon>Ecdysozoa</taxon>
        <taxon>Arthropoda</taxon>
        <taxon>Hexapoda</taxon>
        <taxon>Insecta</taxon>
        <taxon>Pterygota</taxon>
        <taxon>Palaeoptera</taxon>
        <taxon>Ephemeroptera</taxon>
        <taxon>Pisciforma</taxon>
        <taxon>Baetidae</taxon>
        <taxon>Cloeon</taxon>
    </lineage>
</organism>
<name>A0A8S1CE24_9INSE</name>